<dbReference type="Proteomes" id="UP001057402">
    <property type="component" value="Chromosome 2"/>
</dbReference>
<protein>
    <submittedName>
        <fullName evidence="1">Uncharacterized protein</fullName>
    </submittedName>
</protein>
<comment type="caution">
    <text evidence="1">The sequence shown here is derived from an EMBL/GenBank/DDBJ whole genome shotgun (WGS) entry which is preliminary data.</text>
</comment>
<sequence length="76" mass="8287">MFGTVARSLFLTAFLILAPVVLFCTFISEGLIREFGLHNGIMIVAISSCHHSFDCSSSPPNIRKRSLHNSSKSTSS</sequence>
<name>A0ACB9SAW9_9MYRT</name>
<organism evidence="1 2">
    <name type="scientific">Melastoma candidum</name>
    <dbReference type="NCBI Taxonomy" id="119954"/>
    <lineage>
        <taxon>Eukaryota</taxon>
        <taxon>Viridiplantae</taxon>
        <taxon>Streptophyta</taxon>
        <taxon>Embryophyta</taxon>
        <taxon>Tracheophyta</taxon>
        <taxon>Spermatophyta</taxon>
        <taxon>Magnoliopsida</taxon>
        <taxon>eudicotyledons</taxon>
        <taxon>Gunneridae</taxon>
        <taxon>Pentapetalae</taxon>
        <taxon>rosids</taxon>
        <taxon>malvids</taxon>
        <taxon>Myrtales</taxon>
        <taxon>Melastomataceae</taxon>
        <taxon>Melastomatoideae</taxon>
        <taxon>Melastomateae</taxon>
        <taxon>Melastoma</taxon>
    </lineage>
</organism>
<gene>
    <name evidence="1" type="ORF">MLD38_003367</name>
</gene>
<accession>A0ACB9SAW9</accession>
<evidence type="ECO:0000313" key="1">
    <source>
        <dbReference type="EMBL" id="KAI4385327.1"/>
    </source>
</evidence>
<keyword evidence="2" id="KW-1185">Reference proteome</keyword>
<reference evidence="2" key="1">
    <citation type="journal article" date="2023" name="Front. Plant Sci.">
        <title>Chromosomal-level genome assembly of Melastoma candidum provides insights into trichome evolution.</title>
        <authorList>
            <person name="Zhong Y."/>
            <person name="Wu W."/>
            <person name="Sun C."/>
            <person name="Zou P."/>
            <person name="Liu Y."/>
            <person name="Dai S."/>
            <person name="Zhou R."/>
        </authorList>
    </citation>
    <scope>NUCLEOTIDE SEQUENCE [LARGE SCALE GENOMIC DNA]</scope>
</reference>
<dbReference type="EMBL" id="CM042881">
    <property type="protein sequence ID" value="KAI4385327.1"/>
    <property type="molecule type" value="Genomic_DNA"/>
</dbReference>
<evidence type="ECO:0000313" key="2">
    <source>
        <dbReference type="Proteomes" id="UP001057402"/>
    </source>
</evidence>
<proteinExistence type="predicted"/>